<reference evidence="2" key="2">
    <citation type="submission" date="2013-11" db="EMBL/GenBank/DDBJ databases">
        <title>The Genome Sequence of Phytophthora parasitica CJ02B3.</title>
        <authorList>
            <consortium name="The Broad Institute Genomics Platform"/>
            <person name="Russ C."/>
            <person name="Tyler B."/>
            <person name="Panabieres F."/>
            <person name="Shan W."/>
            <person name="Tripathy S."/>
            <person name="Grunwald N."/>
            <person name="Machado M."/>
            <person name="Johnson C.S."/>
            <person name="Arredondo F."/>
            <person name="Hong C."/>
            <person name="Coffey M."/>
            <person name="Young S.K."/>
            <person name="Zeng Q."/>
            <person name="Gargeya S."/>
            <person name="Fitzgerald M."/>
            <person name="Abouelleil A."/>
            <person name="Alvarado L."/>
            <person name="Chapman S.B."/>
            <person name="Gainer-Dewar J."/>
            <person name="Goldberg J."/>
            <person name="Griggs A."/>
            <person name="Gujja S."/>
            <person name="Hansen M."/>
            <person name="Howarth C."/>
            <person name="Imamovic A."/>
            <person name="Ireland A."/>
            <person name="Larimer J."/>
            <person name="McCowan C."/>
            <person name="Murphy C."/>
            <person name="Pearson M."/>
            <person name="Poon T.W."/>
            <person name="Priest M."/>
            <person name="Roberts A."/>
            <person name="Saif S."/>
            <person name="Shea T."/>
            <person name="Sykes S."/>
            <person name="Wortman J."/>
            <person name="Nusbaum C."/>
            <person name="Birren B."/>
        </authorList>
    </citation>
    <scope>NUCLEOTIDE SEQUENCE [LARGE SCALE GENOMIC DNA]</scope>
    <source>
        <strain evidence="2">CJ02B3</strain>
    </source>
</reference>
<evidence type="ECO:0000313" key="3">
    <source>
        <dbReference type="EMBL" id="ETL46457.1"/>
    </source>
</evidence>
<reference evidence="3 5" key="3">
    <citation type="submission" date="2013-11" db="EMBL/GenBank/DDBJ databases">
        <title>The Genome Sequence of Phytophthora parasitica CJ05E6.</title>
        <authorList>
            <consortium name="The Broad Institute Genomics Platform"/>
            <person name="Russ C."/>
            <person name="Tyler B."/>
            <person name="Panabieres F."/>
            <person name="Shan W."/>
            <person name="Tripathy S."/>
            <person name="Grunwald N."/>
            <person name="Machado M."/>
            <person name="Johnson C.S."/>
            <person name="Arredondo F."/>
            <person name="Hong C."/>
            <person name="Coffey M."/>
            <person name="Young S.K."/>
            <person name="Zeng Q."/>
            <person name="Gargeya S."/>
            <person name="Fitzgerald M."/>
            <person name="Abouelleil A."/>
            <person name="Alvarado L."/>
            <person name="Chapman S.B."/>
            <person name="Gainer-Dewar J."/>
            <person name="Goldberg J."/>
            <person name="Griggs A."/>
            <person name="Gujja S."/>
            <person name="Hansen M."/>
            <person name="Howarth C."/>
            <person name="Imamovic A."/>
            <person name="Ireland A."/>
            <person name="Larimer J."/>
            <person name="McCowan C."/>
            <person name="Murphy C."/>
            <person name="Pearson M."/>
            <person name="Poon T.W."/>
            <person name="Priest M."/>
            <person name="Roberts A."/>
            <person name="Saif S."/>
            <person name="Shea T."/>
            <person name="Sykes S."/>
            <person name="Wortman J."/>
            <person name="Nusbaum C."/>
            <person name="Birren B."/>
        </authorList>
    </citation>
    <scope>NUCLEOTIDE SEQUENCE [LARGE SCALE GENOMIC DNA]</scope>
    <source>
        <strain evidence="3 5">CJ05E6</strain>
    </source>
</reference>
<proteinExistence type="predicted"/>
<evidence type="ECO:0000313" key="2">
    <source>
        <dbReference type="EMBL" id="ETK93032.1"/>
    </source>
</evidence>
<sequence length="36" mass="4057">MEETGCFQEAADTPVAVKPSGHRRRGRACRSRRLAR</sequence>
<dbReference type="EMBL" id="KI678283">
    <property type="protein sequence ID" value="ETL99592.1"/>
    <property type="molecule type" value="Genomic_DNA"/>
</dbReference>
<dbReference type="Proteomes" id="UP000054423">
    <property type="component" value="Unassembled WGS sequence"/>
</dbReference>
<reference evidence="4" key="1">
    <citation type="submission" date="2013-11" db="EMBL/GenBank/DDBJ databases">
        <title>The Genome Sequence of Phytophthora parasitica CHvinca01.</title>
        <authorList>
            <consortium name="The Broad Institute Genomics Platform"/>
            <person name="Russ C."/>
            <person name="Tyler B."/>
            <person name="Panabieres F."/>
            <person name="Shan W."/>
            <person name="Tripathy S."/>
            <person name="Grunwald N."/>
            <person name="Machado M."/>
            <person name="Johnson C.S."/>
            <person name="Arredondo F."/>
            <person name="Hong C."/>
            <person name="Coffey M."/>
            <person name="Young S.K."/>
            <person name="Zeng Q."/>
            <person name="Gargeya S."/>
            <person name="Fitzgerald M."/>
            <person name="Abouelleil A."/>
            <person name="Alvarado L."/>
            <person name="Chapman S.B."/>
            <person name="Gainer-Dewar J."/>
            <person name="Goldberg J."/>
            <person name="Griggs A."/>
            <person name="Gujja S."/>
            <person name="Hansen M."/>
            <person name="Howarth C."/>
            <person name="Imamovic A."/>
            <person name="Ireland A."/>
            <person name="Larimer J."/>
            <person name="McCowan C."/>
            <person name="Murphy C."/>
            <person name="Pearson M."/>
            <person name="Poon T.W."/>
            <person name="Priest M."/>
            <person name="Roberts A."/>
            <person name="Saif S."/>
            <person name="Shea T."/>
            <person name="Sykes S."/>
            <person name="Wortman J."/>
            <person name="Nusbaum C."/>
            <person name="Birren B."/>
        </authorList>
    </citation>
    <scope>NUCLEOTIDE SEQUENCE [LARGE SCALE GENOMIC DNA]</scope>
    <source>
        <strain evidence="4">CHvinca01</strain>
    </source>
</reference>
<name>W2LQ80_PHYNI</name>
<dbReference type="AlphaFoldDB" id="W2LQ80"/>
<evidence type="ECO:0000313" key="5">
    <source>
        <dbReference type="Proteomes" id="UP000053864"/>
    </source>
</evidence>
<feature type="compositionally biased region" description="Basic residues" evidence="1">
    <location>
        <begin position="20"/>
        <end position="36"/>
    </location>
</feature>
<gene>
    <name evidence="2" type="ORF">L915_03716</name>
    <name evidence="3" type="ORF">L916_03653</name>
    <name evidence="4" type="ORF">L917_03575</name>
</gene>
<organism evidence="4">
    <name type="scientific">Phytophthora nicotianae</name>
    <name type="common">Potato buckeye rot agent</name>
    <name type="synonym">Phytophthora parasitica</name>
    <dbReference type="NCBI Taxonomy" id="4792"/>
    <lineage>
        <taxon>Eukaryota</taxon>
        <taxon>Sar</taxon>
        <taxon>Stramenopiles</taxon>
        <taxon>Oomycota</taxon>
        <taxon>Peronosporomycetes</taxon>
        <taxon>Peronosporales</taxon>
        <taxon>Peronosporaceae</taxon>
        <taxon>Phytophthora</taxon>
    </lineage>
</organism>
<protein>
    <submittedName>
        <fullName evidence="4">Uncharacterized protein</fullName>
    </submittedName>
</protein>
<evidence type="ECO:0000256" key="1">
    <source>
        <dbReference type="SAM" id="MobiDB-lite"/>
    </source>
</evidence>
<dbReference type="EMBL" id="KI671540">
    <property type="protein sequence ID" value="ETL46457.1"/>
    <property type="molecule type" value="Genomic_DNA"/>
</dbReference>
<feature type="region of interest" description="Disordered" evidence="1">
    <location>
        <begin position="17"/>
        <end position="36"/>
    </location>
</feature>
<accession>W2LQ80</accession>
<evidence type="ECO:0000313" key="4">
    <source>
        <dbReference type="EMBL" id="ETL99592.1"/>
    </source>
</evidence>
<dbReference type="Proteomes" id="UP000053864">
    <property type="component" value="Unassembled WGS sequence"/>
</dbReference>
<dbReference type="EMBL" id="KI685024">
    <property type="protein sequence ID" value="ETK93032.1"/>
    <property type="molecule type" value="Genomic_DNA"/>
</dbReference>
<dbReference type="Proteomes" id="UP000053236">
    <property type="component" value="Unassembled WGS sequence"/>
</dbReference>